<accession>A0A9P1M0K9</accession>
<dbReference type="SUPFAM" id="SSF51294">
    <property type="entry name" value="Hedgehog/intein (Hint) domain"/>
    <property type="match status" value="1"/>
</dbReference>
<dbReference type="GO" id="GO:0016540">
    <property type="term" value="P:protein autoprocessing"/>
    <property type="evidence" value="ECO:0007669"/>
    <property type="project" value="InterPro"/>
</dbReference>
<evidence type="ECO:0000256" key="1">
    <source>
        <dbReference type="SAM" id="MobiDB-lite"/>
    </source>
</evidence>
<organism evidence="3">
    <name type="scientific">Cladocopium goreaui</name>
    <dbReference type="NCBI Taxonomy" id="2562237"/>
    <lineage>
        <taxon>Eukaryota</taxon>
        <taxon>Sar</taxon>
        <taxon>Alveolata</taxon>
        <taxon>Dinophyceae</taxon>
        <taxon>Suessiales</taxon>
        <taxon>Symbiodiniaceae</taxon>
        <taxon>Cladocopium</taxon>
    </lineage>
</organism>
<dbReference type="OrthoDB" id="438954at2759"/>
<dbReference type="InterPro" id="IPR003587">
    <property type="entry name" value="Hint_dom_N"/>
</dbReference>
<dbReference type="Pfam" id="PF01079">
    <property type="entry name" value="Hint"/>
    <property type="match status" value="1"/>
</dbReference>
<feature type="domain" description="Hint" evidence="2">
    <location>
        <begin position="170"/>
        <end position="274"/>
    </location>
</feature>
<dbReference type="InterPro" id="IPR050387">
    <property type="entry name" value="Hedgehog_Signaling"/>
</dbReference>
<gene>
    <name evidence="3" type="ORF">C1SCF055_LOCUS42882</name>
</gene>
<dbReference type="EMBL" id="CAMXCT030006688">
    <property type="protein sequence ID" value="CAL4805618.1"/>
    <property type="molecule type" value="Genomic_DNA"/>
</dbReference>
<dbReference type="EMBL" id="CAMXCT020006688">
    <property type="protein sequence ID" value="CAL1171681.1"/>
    <property type="molecule type" value="Genomic_DNA"/>
</dbReference>
<dbReference type="InterPro" id="IPR001767">
    <property type="entry name" value="Hedgehog_Hint"/>
</dbReference>
<feature type="compositionally biased region" description="Pro residues" evidence="1">
    <location>
        <begin position="71"/>
        <end position="87"/>
    </location>
</feature>
<dbReference type="Proteomes" id="UP001152797">
    <property type="component" value="Unassembled WGS sequence"/>
</dbReference>
<protein>
    <submittedName>
        <fullName evidence="4">Desert hedgehog protein A</fullName>
    </submittedName>
</protein>
<evidence type="ECO:0000313" key="5">
    <source>
        <dbReference type="Proteomes" id="UP001152797"/>
    </source>
</evidence>
<sequence length="362" mass="38229">MPRGHLGDLDVAVLQDIPQVWSKGLGLDVSLPVCPRRSAFLNEIRSSFQAPPAAAPAAPVGGPPGGGYHGAPPPHGGYPGGQPPPGAPGGEAGANVASGDAKTLTFTTQMGKKVEISGESYDACLQSCRDSPELKDAQQSGAFGVADAALGGEKANQARCAEFCEAEFELFCFPGNSKVMVRGRGAVPVLQLRVGDLAWAAIPDEDGWELRFDPVVAFLHQAPELEAEVLRITHEQGKLELTAGHLVFAQKEGEAFAPVPARSIRAGHRLAAPWVDGSVATPQVLRIDAVRRKGLFAPLLACGTLLVDGTAASCYALPTPIAESSSFRRLVELIGWRNLHPLAQLCFSPVRTMHYPRCAKIQ</sequence>
<comment type="caution">
    <text evidence="3">The sequence shown here is derived from an EMBL/GenBank/DDBJ whole genome shotgun (WGS) entry which is preliminary data.</text>
</comment>
<evidence type="ECO:0000313" key="4">
    <source>
        <dbReference type="EMBL" id="CAL4805618.1"/>
    </source>
</evidence>
<keyword evidence="5" id="KW-1185">Reference proteome</keyword>
<evidence type="ECO:0000313" key="3">
    <source>
        <dbReference type="EMBL" id="CAI4018306.1"/>
    </source>
</evidence>
<feature type="region of interest" description="Disordered" evidence="1">
    <location>
        <begin position="52"/>
        <end position="95"/>
    </location>
</feature>
<dbReference type="InterPro" id="IPR036844">
    <property type="entry name" value="Hint_dom_sf"/>
</dbReference>
<dbReference type="CDD" id="cd00081">
    <property type="entry name" value="Hint"/>
    <property type="match status" value="1"/>
</dbReference>
<dbReference type="EMBL" id="CAMXCT010006688">
    <property type="protein sequence ID" value="CAI4018306.1"/>
    <property type="molecule type" value="Genomic_DNA"/>
</dbReference>
<dbReference type="PANTHER" id="PTHR11889">
    <property type="entry name" value="HEDGEHOG"/>
    <property type="match status" value="1"/>
</dbReference>
<reference evidence="4 5" key="2">
    <citation type="submission" date="2024-05" db="EMBL/GenBank/DDBJ databases">
        <authorList>
            <person name="Chen Y."/>
            <person name="Shah S."/>
            <person name="Dougan E. K."/>
            <person name="Thang M."/>
            <person name="Chan C."/>
        </authorList>
    </citation>
    <scope>NUCLEOTIDE SEQUENCE [LARGE SCALE GENOMIC DNA]</scope>
</reference>
<name>A0A9P1M0K9_9DINO</name>
<proteinExistence type="predicted"/>
<dbReference type="AlphaFoldDB" id="A0A9P1M0K9"/>
<reference evidence="3" key="1">
    <citation type="submission" date="2022-10" db="EMBL/GenBank/DDBJ databases">
        <authorList>
            <person name="Chen Y."/>
            <person name="Dougan E. K."/>
            <person name="Chan C."/>
            <person name="Rhodes N."/>
            <person name="Thang M."/>
        </authorList>
    </citation>
    <scope>NUCLEOTIDE SEQUENCE</scope>
</reference>
<evidence type="ECO:0000259" key="2">
    <source>
        <dbReference type="SMART" id="SM00306"/>
    </source>
</evidence>
<dbReference type="Gene3D" id="2.170.16.10">
    <property type="entry name" value="Hedgehog/Intein (Hint) domain"/>
    <property type="match status" value="1"/>
</dbReference>
<dbReference type="SMART" id="SM00306">
    <property type="entry name" value="HintN"/>
    <property type="match status" value="1"/>
</dbReference>
<dbReference type="PANTHER" id="PTHR11889:SF31">
    <property type="entry name" value="PROTEIN HEDGEHOG"/>
    <property type="match status" value="1"/>
</dbReference>